<feature type="compositionally biased region" description="Polar residues" evidence="1">
    <location>
        <begin position="783"/>
        <end position="796"/>
    </location>
</feature>
<feature type="domain" description="EF-hand" evidence="3">
    <location>
        <begin position="268"/>
        <end position="303"/>
    </location>
</feature>
<dbReference type="GO" id="GO:0005509">
    <property type="term" value="F:calcium ion binding"/>
    <property type="evidence" value="ECO:0007669"/>
    <property type="project" value="InterPro"/>
</dbReference>
<protein>
    <recommendedName>
        <fullName evidence="5">RalBP1-associated Eps domain-containing protein 1</fullName>
    </recommendedName>
</protein>
<gene>
    <name evidence="4" type="ORF">TTEB3V08_LOCUS9425</name>
</gene>
<sequence>MDGIQFTELEQKYYEYLFLGCDIGNVGKIPLTKASELFRSANLSLETVQQIIEQCCGGRTTHLGRRQFYLALKLVAAAQAGLPLQLDLLQLVLDIPLPRFVSRTSEIDRGNDTRVGSPDLIQLSDSDSVPLGKGGCEDHEVESHVEVALRPNGGLCPSPPVVGKMAGGSPEASSTASDSPTPTNSVQERNWAAGTHWHGLVCEEQRQLLGTEEESSDRHSSDEDPGDVWTITDEQREYYSTQFRSLQPDPRGLVAGSVARTFFEKSRLPVQQLRKIWQLADVTKDGALSLEEFNTAMHLVVLRRNNIELPDALPPCLVPPRPAKAVSREESPPSLSPPSASPPRSKEWTKFVDSPTSSVSSPGPKPVNFDFHKSAVEQDPKILHPVPLRVTPESQPLPGTEEEPCRSPRKLTDPQPIPYEQLSIGDRAGSPKRETNNNSTTGVAAADIRPIQRPQPKKPAAPGPGAIPPPPQPTSLPPTDDLGATNQGPGAQVGPTSLPVAPKKEPPPPPPPRPYRTHTRSSSLDLNRMSKTSSLLLGAPPTVPPRVSPSTTSPKKLIGQRSEGDVLALVGDQAGFADFAQFVQDDEEASGESAQPRRHGAFEVYRKPVSRSSVEPGAMCNPDSPSQECQATLELVGANWAGKTLSHQGFNREIKPAHCSSRYYWLNLYWRQLSSLFCSKLGGGGRTFFKKKKHTVIMKEGGLNKEESSHKDVEISPNALEDDEPFLGFEVNDDPMLDIGERQAHQGAASTESNMLTKRGPGRPKLMHTGRRGRSTKIYQPAANRTDQNLALNNDSPYGKDTRHSNTTSSQQTMEHINELNQELAEVQEERAALELRLEQLQAQQMERVGAPFQDG</sequence>
<evidence type="ECO:0000256" key="1">
    <source>
        <dbReference type="SAM" id="MobiDB-lite"/>
    </source>
</evidence>
<dbReference type="SUPFAM" id="SSF47473">
    <property type="entry name" value="EF-hand"/>
    <property type="match status" value="2"/>
</dbReference>
<dbReference type="PROSITE" id="PS50222">
    <property type="entry name" value="EF_HAND_2"/>
    <property type="match status" value="1"/>
</dbReference>
<dbReference type="GO" id="GO:0005737">
    <property type="term" value="C:cytoplasm"/>
    <property type="evidence" value="ECO:0007669"/>
    <property type="project" value="TreeGrafter"/>
</dbReference>
<dbReference type="InterPro" id="IPR011992">
    <property type="entry name" value="EF-hand-dom_pair"/>
</dbReference>
<dbReference type="GO" id="GO:0016197">
    <property type="term" value="P:endosomal transport"/>
    <property type="evidence" value="ECO:0007669"/>
    <property type="project" value="TreeGrafter"/>
</dbReference>
<feature type="region of interest" description="Disordered" evidence="1">
    <location>
        <begin position="744"/>
        <end position="813"/>
    </location>
</feature>
<feature type="domain" description="EH" evidence="2">
    <location>
        <begin position="10"/>
        <end position="96"/>
    </location>
</feature>
<feature type="compositionally biased region" description="Basic residues" evidence="1">
    <location>
        <begin position="760"/>
        <end position="775"/>
    </location>
</feature>
<evidence type="ECO:0000259" key="3">
    <source>
        <dbReference type="PROSITE" id="PS50222"/>
    </source>
</evidence>
<reference evidence="4" key="1">
    <citation type="submission" date="2020-11" db="EMBL/GenBank/DDBJ databases">
        <authorList>
            <person name="Tran Van P."/>
        </authorList>
    </citation>
    <scope>NUCLEOTIDE SEQUENCE</scope>
</reference>
<dbReference type="EMBL" id="OE004866">
    <property type="protein sequence ID" value="CAD7461516.1"/>
    <property type="molecule type" value="Genomic_DNA"/>
</dbReference>
<feature type="region of interest" description="Disordered" evidence="1">
    <location>
        <begin position="320"/>
        <end position="559"/>
    </location>
</feature>
<accession>A0A7R9NZ66</accession>
<dbReference type="CDD" id="cd00052">
    <property type="entry name" value="EH"/>
    <property type="match status" value="1"/>
</dbReference>
<feature type="compositionally biased region" description="Polar residues" evidence="1">
    <location>
        <begin position="520"/>
        <end position="535"/>
    </location>
</feature>
<dbReference type="PROSITE" id="PS50031">
    <property type="entry name" value="EH"/>
    <property type="match status" value="2"/>
</dbReference>
<feature type="compositionally biased region" description="Basic and acidic residues" evidence="1">
    <location>
        <begin position="370"/>
        <end position="382"/>
    </location>
</feature>
<feature type="region of interest" description="Disordered" evidence="1">
    <location>
        <begin position="209"/>
        <end position="228"/>
    </location>
</feature>
<evidence type="ECO:0000259" key="2">
    <source>
        <dbReference type="PROSITE" id="PS50031"/>
    </source>
</evidence>
<dbReference type="Pfam" id="PF12763">
    <property type="entry name" value="EH"/>
    <property type="match status" value="1"/>
</dbReference>
<dbReference type="PANTHER" id="PTHR11216:SF174">
    <property type="entry name" value="GH06923P"/>
    <property type="match status" value="1"/>
</dbReference>
<dbReference type="AlphaFoldDB" id="A0A7R9NZ66"/>
<feature type="compositionally biased region" description="Low complexity" evidence="1">
    <location>
        <begin position="169"/>
        <end position="185"/>
    </location>
</feature>
<dbReference type="InterPro" id="IPR000261">
    <property type="entry name" value="EH_dom"/>
</dbReference>
<feature type="compositionally biased region" description="Basic and acidic residues" evidence="1">
    <location>
        <begin position="403"/>
        <end position="412"/>
    </location>
</feature>
<feature type="compositionally biased region" description="Pro residues" evidence="1">
    <location>
        <begin position="457"/>
        <end position="476"/>
    </location>
</feature>
<dbReference type="SMART" id="SM00027">
    <property type="entry name" value="EH"/>
    <property type="match status" value="1"/>
</dbReference>
<dbReference type="GO" id="GO:0006897">
    <property type="term" value="P:endocytosis"/>
    <property type="evidence" value="ECO:0007669"/>
    <property type="project" value="TreeGrafter"/>
</dbReference>
<feature type="region of interest" description="Disordered" evidence="1">
    <location>
        <begin position="108"/>
        <end position="128"/>
    </location>
</feature>
<dbReference type="GO" id="GO:0005886">
    <property type="term" value="C:plasma membrane"/>
    <property type="evidence" value="ECO:0007669"/>
    <property type="project" value="TreeGrafter"/>
</dbReference>
<evidence type="ECO:0008006" key="5">
    <source>
        <dbReference type="Google" id="ProtNLM"/>
    </source>
</evidence>
<name>A0A7R9NZ66_9NEOP</name>
<dbReference type="Gene3D" id="1.10.238.10">
    <property type="entry name" value="EF-hand"/>
    <property type="match status" value="2"/>
</dbReference>
<dbReference type="PANTHER" id="PTHR11216">
    <property type="entry name" value="EH DOMAIN"/>
    <property type="match status" value="1"/>
</dbReference>
<dbReference type="InterPro" id="IPR002048">
    <property type="entry name" value="EF_hand_dom"/>
</dbReference>
<organism evidence="4">
    <name type="scientific">Timema tahoe</name>
    <dbReference type="NCBI Taxonomy" id="61484"/>
    <lineage>
        <taxon>Eukaryota</taxon>
        <taxon>Metazoa</taxon>
        <taxon>Ecdysozoa</taxon>
        <taxon>Arthropoda</taxon>
        <taxon>Hexapoda</taxon>
        <taxon>Insecta</taxon>
        <taxon>Pterygota</taxon>
        <taxon>Neoptera</taxon>
        <taxon>Polyneoptera</taxon>
        <taxon>Phasmatodea</taxon>
        <taxon>Timematodea</taxon>
        <taxon>Timematoidea</taxon>
        <taxon>Timematidae</taxon>
        <taxon>Timema</taxon>
    </lineage>
</organism>
<feature type="domain" description="EH" evidence="2">
    <location>
        <begin position="235"/>
        <end position="324"/>
    </location>
</feature>
<feature type="region of interest" description="Disordered" evidence="1">
    <location>
        <begin position="150"/>
        <end position="186"/>
    </location>
</feature>
<proteinExistence type="predicted"/>
<evidence type="ECO:0000313" key="4">
    <source>
        <dbReference type="EMBL" id="CAD7461516.1"/>
    </source>
</evidence>